<reference evidence="2 3" key="1">
    <citation type="journal article" date="2015" name="Genome Announc.">
        <title>Expanding the biotechnology potential of lactobacilli through comparative genomics of 213 strains and associated genera.</title>
        <authorList>
            <person name="Sun Z."/>
            <person name="Harris H.M."/>
            <person name="McCann A."/>
            <person name="Guo C."/>
            <person name="Argimon S."/>
            <person name="Zhang W."/>
            <person name="Yang X."/>
            <person name="Jeffery I.B."/>
            <person name="Cooney J.C."/>
            <person name="Kagawa T.F."/>
            <person name="Liu W."/>
            <person name="Song Y."/>
            <person name="Salvetti E."/>
            <person name="Wrobel A."/>
            <person name="Rasinkangas P."/>
            <person name="Parkhill J."/>
            <person name="Rea M.C."/>
            <person name="O'Sullivan O."/>
            <person name="Ritari J."/>
            <person name="Douillard F.P."/>
            <person name="Paul Ross R."/>
            <person name="Yang R."/>
            <person name="Briner A.E."/>
            <person name="Felis G.E."/>
            <person name="de Vos W.M."/>
            <person name="Barrangou R."/>
            <person name="Klaenhammer T.R."/>
            <person name="Caufield P.W."/>
            <person name="Cui Y."/>
            <person name="Zhang H."/>
            <person name="O'Toole P.W."/>
        </authorList>
    </citation>
    <scope>NUCLEOTIDE SEQUENCE [LARGE SCALE GENOMIC DNA]</scope>
    <source>
        <strain evidence="2 3">DSM 22697</strain>
    </source>
</reference>
<dbReference type="InterPro" id="IPR036291">
    <property type="entry name" value="NAD(P)-bd_dom_sf"/>
</dbReference>
<evidence type="ECO:0000313" key="3">
    <source>
        <dbReference type="Proteomes" id="UP000050865"/>
    </source>
</evidence>
<keyword evidence="3" id="KW-1185">Reference proteome</keyword>
<dbReference type="STRING" id="1423730.FC75_GL000015"/>
<sequence length="66" mass="6920">MADEGITVNSVNPGWTATGFGGRDESKPPIPGMQSIQDGAKHVVEMATTSSKDTLTFTETAGPLPW</sequence>
<gene>
    <name evidence="2" type="ORF">FC75_GL000015</name>
</gene>
<dbReference type="Proteomes" id="UP000050865">
    <property type="component" value="Unassembled WGS sequence"/>
</dbReference>
<dbReference type="EMBL" id="AYZJ01000065">
    <property type="protein sequence ID" value="KRN21084.1"/>
    <property type="molecule type" value="Genomic_DNA"/>
</dbReference>
<evidence type="ECO:0000313" key="2">
    <source>
        <dbReference type="EMBL" id="KRN21084.1"/>
    </source>
</evidence>
<protein>
    <recommendedName>
        <fullName evidence="4">Short-chain dehydrogenase/reductase SDR</fullName>
    </recommendedName>
</protein>
<evidence type="ECO:0008006" key="4">
    <source>
        <dbReference type="Google" id="ProtNLM"/>
    </source>
</evidence>
<feature type="region of interest" description="Disordered" evidence="1">
    <location>
        <begin position="1"/>
        <end position="31"/>
    </location>
</feature>
<dbReference type="AlphaFoldDB" id="A0A0R2F7J0"/>
<accession>A0A0R2F7J0</accession>
<proteinExistence type="predicted"/>
<name>A0A0R2F7J0_9LACO</name>
<comment type="caution">
    <text evidence="2">The sequence shown here is derived from an EMBL/GenBank/DDBJ whole genome shotgun (WGS) entry which is preliminary data.</text>
</comment>
<evidence type="ECO:0000256" key="1">
    <source>
        <dbReference type="SAM" id="MobiDB-lite"/>
    </source>
</evidence>
<organism evidence="2 3">
    <name type="scientific">Lacticaseibacillus camelliae DSM 22697 = JCM 13995</name>
    <dbReference type="NCBI Taxonomy" id="1423730"/>
    <lineage>
        <taxon>Bacteria</taxon>
        <taxon>Bacillati</taxon>
        <taxon>Bacillota</taxon>
        <taxon>Bacilli</taxon>
        <taxon>Lactobacillales</taxon>
        <taxon>Lactobacillaceae</taxon>
        <taxon>Lacticaseibacillus</taxon>
    </lineage>
</organism>
<dbReference type="SUPFAM" id="SSF51735">
    <property type="entry name" value="NAD(P)-binding Rossmann-fold domains"/>
    <property type="match status" value="1"/>
</dbReference>
<dbReference type="Gene3D" id="3.40.50.720">
    <property type="entry name" value="NAD(P)-binding Rossmann-like Domain"/>
    <property type="match status" value="1"/>
</dbReference>
<dbReference type="PATRIC" id="fig|1423730.4.peg.16"/>